<evidence type="ECO:0000313" key="4">
    <source>
        <dbReference type="EMBL" id="EKX31253.1"/>
    </source>
</evidence>
<feature type="compositionally biased region" description="Basic and acidic residues" evidence="2">
    <location>
        <begin position="105"/>
        <end position="118"/>
    </location>
</feature>
<accession>L1I4P5</accession>
<evidence type="ECO:0000313" key="5">
    <source>
        <dbReference type="EnsemblProtists" id="EKX31253"/>
    </source>
</evidence>
<dbReference type="GeneID" id="17287974"/>
<keyword evidence="6" id="KW-1185">Reference proteome</keyword>
<dbReference type="AlphaFoldDB" id="L1I4P5"/>
<organism evidence="4">
    <name type="scientific">Guillardia theta (strain CCMP2712)</name>
    <name type="common">Cryptophyte</name>
    <dbReference type="NCBI Taxonomy" id="905079"/>
    <lineage>
        <taxon>Eukaryota</taxon>
        <taxon>Cryptophyceae</taxon>
        <taxon>Pyrenomonadales</taxon>
        <taxon>Geminigeraceae</taxon>
        <taxon>Guillardia</taxon>
    </lineage>
</organism>
<evidence type="ECO:0000313" key="6">
    <source>
        <dbReference type="Proteomes" id="UP000011087"/>
    </source>
</evidence>
<reference evidence="5" key="3">
    <citation type="submission" date="2016-03" db="UniProtKB">
        <authorList>
            <consortium name="EnsemblProtists"/>
        </authorList>
    </citation>
    <scope>IDENTIFICATION</scope>
</reference>
<dbReference type="STRING" id="905079.L1I4P5"/>
<feature type="compositionally biased region" description="Basic and acidic residues" evidence="2">
    <location>
        <begin position="129"/>
        <end position="138"/>
    </location>
</feature>
<dbReference type="PROSITE" id="PS51294">
    <property type="entry name" value="HTH_MYB"/>
    <property type="match status" value="1"/>
</dbReference>
<dbReference type="RefSeq" id="XP_005818233.1">
    <property type="nucleotide sequence ID" value="XM_005818176.1"/>
</dbReference>
<sequence>MDPELPAPSDEPWNYSLVAFVLAYDEAPPPAPPQDPSPSSGAPAAPAVPSSSQAEERQRDPRNRWTPLEHARFVKALRAYQSTTSTSETSDGGRGAVLGPGVARKIAEYVKTRTESQVRSHAQKYFRQLQKDREEGRPAGRGQDGAGES</sequence>
<feature type="region of interest" description="Disordered" evidence="2">
    <location>
        <begin position="26"/>
        <end position="149"/>
    </location>
</feature>
<feature type="compositionally biased region" description="Basic and acidic residues" evidence="2">
    <location>
        <begin position="54"/>
        <end position="72"/>
    </location>
</feature>
<dbReference type="InterPro" id="IPR001005">
    <property type="entry name" value="SANT/Myb"/>
</dbReference>
<name>L1I4P5_GUITC</name>
<dbReference type="Proteomes" id="UP000011087">
    <property type="component" value="Unassembled WGS sequence"/>
</dbReference>
<dbReference type="Gene3D" id="1.10.10.60">
    <property type="entry name" value="Homeodomain-like"/>
    <property type="match status" value="1"/>
</dbReference>
<evidence type="ECO:0000256" key="2">
    <source>
        <dbReference type="SAM" id="MobiDB-lite"/>
    </source>
</evidence>
<dbReference type="PANTHER" id="PTHR12802">
    <property type="entry name" value="SWI/SNF COMPLEX-RELATED"/>
    <property type="match status" value="1"/>
</dbReference>
<dbReference type="PANTHER" id="PTHR12802:SF155">
    <property type="entry name" value="DEUBIQUITINASE MYSM1"/>
    <property type="match status" value="1"/>
</dbReference>
<evidence type="ECO:0000256" key="1">
    <source>
        <dbReference type="ARBA" id="ARBA00023242"/>
    </source>
</evidence>
<dbReference type="InterPro" id="IPR017930">
    <property type="entry name" value="Myb_dom"/>
</dbReference>
<reference evidence="6" key="2">
    <citation type="submission" date="2012-11" db="EMBL/GenBank/DDBJ databases">
        <authorList>
            <person name="Kuo A."/>
            <person name="Curtis B.A."/>
            <person name="Tanifuji G."/>
            <person name="Burki F."/>
            <person name="Gruber A."/>
            <person name="Irimia M."/>
            <person name="Maruyama S."/>
            <person name="Arias M.C."/>
            <person name="Ball S.G."/>
            <person name="Gile G.H."/>
            <person name="Hirakawa Y."/>
            <person name="Hopkins J.F."/>
            <person name="Rensing S.A."/>
            <person name="Schmutz J."/>
            <person name="Symeonidi A."/>
            <person name="Elias M."/>
            <person name="Eveleigh R.J."/>
            <person name="Herman E.K."/>
            <person name="Klute M.J."/>
            <person name="Nakayama T."/>
            <person name="Obornik M."/>
            <person name="Reyes-Prieto A."/>
            <person name="Armbrust E.V."/>
            <person name="Aves S.J."/>
            <person name="Beiko R.G."/>
            <person name="Coutinho P."/>
            <person name="Dacks J.B."/>
            <person name="Durnford D.G."/>
            <person name="Fast N.M."/>
            <person name="Green B.R."/>
            <person name="Grisdale C."/>
            <person name="Hempe F."/>
            <person name="Henrissat B."/>
            <person name="Hoppner M.P."/>
            <person name="Ishida K.-I."/>
            <person name="Kim E."/>
            <person name="Koreny L."/>
            <person name="Kroth P.G."/>
            <person name="Liu Y."/>
            <person name="Malik S.-B."/>
            <person name="Maier U.G."/>
            <person name="McRose D."/>
            <person name="Mock T."/>
            <person name="Neilson J.A."/>
            <person name="Onodera N.T."/>
            <person name="Poole A.M."/>
            <person name="Pritham E.J."/>
            <person name="Richards T.A."/>
            <person name="Rocap G."/>
            <person name="Roy S.W."/>
            <person name="Sarai C."/>
            <person name="Schaack S."/>
            <person name="Shirato S."/>
            <person name="Slamovits C.H."/>
            <person name="Spencer D.F."/>
            <person name="Suzuki S."/>
            <person name="Worden A.Z."/>
            <person name="Zauner S."/>
            <person name="Barry K."/>
            <person name="Bell C."/>
            <person name="Bharti A.K."/>
            <person name="Crow J.A."/>
            <person name="Grimwood J."/>
            <person name="Kramer R."/>
            <person name="Lindquist E."/>
            <person name="Lucas S."/>
            <person name="Salamov A."/>
            <person name="McFadden G.I."/>
            <person name="Lane C.E."/>
            <person name="Keeling P.J."/>
            <person name="Gray M.W."/>
            <person name="Grigoriev I.V."/>
            <person name="Archibald J.M."/>
        </authorList>
    </citation>
    <scope>NUCLEOTIDE SEQUENCE</scope>
    <source>
        <strain evidence="6">CCMP2712</strain>
    </source>
</reference>
<dbReference type="SMART" id="SM00717">
    <property type="entry name" value="SANT"/>
    <property type="match status" value="1"/>
</dbReference>
<dbReference type="SUPFAM" id="SSF46689">
    <property type="entry name" value="Homeodomain-like"/>
    <property type="match status" value="1"/>
</dbReference>
<evidence type="ECO:0000259" key="3">
    <source>
        <dbReference type="PROSITE" id="PS51294"/>
    </source>
</evidence>
<proteinExistence type="predicted"/>
<protein>
    <recommendedName>
        <fullName evidence="3">HTH myb-type domain-containing protein</fullName>
    </recommendedName>
</protein>
<reference evidence="4 6" key="1">
    <citation type="journal article" date="2012" name="Nature">
        <title>Algal genomes reveal evolutionary mosaicism and the fate of nucleomorphs.</title>
        <authorList>
            <consortium name="DOE Joint Genome Institute"/>
            <person name="Curtis B.A."/>
            <person name="Tanifuji G."/>
            <person name="Burki F."/>
            <person name="Gruber A."/>
            <person name="Irimia M."/>
            <person name="Maruyama S."/>
            <person name="Arias M.C."/>
            <person name="Ball S.G."/>
            <person name="Gile G.H."/>
            <person name="Hirakawa Y."/>
            <person name="Hopkins J.F."/>
            <person name="Kuo A."/>
            <person name="Rensing S.A."/>
            <person name="Schmutz J."/>
            <person name="Symeonidi A."/>
            <person name="Elias M."/>
            <person name="Eveleigh R.J."/>
            <person name="Herman E.K."/>
            <person name="Klute M.J."/>
            <person name="Nakayama T."/>
            <person name="Obornik M."/>
            <person name="Reyes-Prieto A."/>
            <person name="Armbrust E.V."/>
            <person name="Aves S.J."/>
            <person name="Beiko R.G."/>
            <person name="Coutinho P."/>
            <person name="Dacks J.B."/>
            <person name="Durnford D.G."/>
            <person name="Fast N.M."/>
            <person name="Green B.R."/>
            <person name="Grisdale C.J."/>
            <person name="Hempel F."/>
            <person name="Henrissat B."/>
            <person name="Hoppner M.P."/>
            <person name="Ishida K."/>
            <person name="Kim E."/>
            <person name="Koreny L."/>
            <person name="Kroth P.G."/>
            <person name="Liu Y."/>
            <person name="Malik S.B."/>
            <person name="Maier U.G."/>
            <person name="McRose D."/>
            <person name="Mock T."/>
            <person name="Neilson J.A."/>
            <person name="Onodera N.T."/>
            <person name="Poole A.M."/>
            <person name="Pritham E.J."/>
            <person name="Richards T.A."/>
            <person name="Rocap G."/>
            <person name="Roy S.W."/>
            <person name="Sarai C."/>
            <person name="Schaack S."/>
            <person name="Shirato S."/>
            <person name="Slamovits C.H."/>
            <person name="Spencer D.F."/>
            <person name="Suzuki S."/>
            <person name="Worden A.Z."/>
            <person name="Zauner S."/>
            <person name="Barry K."/>
            <person name="Bell C."/>
            <person name="Bharti A.K."/>
            <person name="Crow J.A."/>
            <person name="Grimwood J."/>
            <person name="Kramer R."/>
            <person name="Lindquist E."/>
            <person name="Lucas S."/>
            <person name="Salamov A."/>
            <person name="McFadden G.I."/>
            <person name="Lane C.E."/>
            <person name="Keeling P.J."/>
            <person name="Gray M.W."/>
            <person name="Grigoriev I.V."/>
            <person name="Archibald J.M."/>
        </authorList>
    </citation>
    <scope>NUCLEOTIDE SEQUENCE</scope>
    <source>
        <strain evidence="4 6">CCMP2712</strain>
    </source>
</reference>
<dbReference type="InterPro" id="IPR009057">
    <property type="entry name" value="Homeodomain-like_sf"/>
</dbReference>
<feature type="domain" description="HTH myb-type" evidence="3">
    <location>
        <begin position="104"/>
        <end position="130"/>
    </location>
</feature>
<dbReference type="EnsemblProtists" id="EKX31253">
    <property type="protein sequence ID" value="EKX31253"/>
    <property type="gene ID" value="GUITHDRAFT_122547"/>
</dbReference>
<dbReference type="HOGENOM" id="CLU_1753185_0_0_1"/>
<dbReference type="PaxDb" id="55529-EKX31253"/>
<gene>
    <name evidence="4" type="ORF">GUITHDRAFT_122547</name>
</gene>
<dbReference type="CDD" id="cd00167">
    <property type="entry name" value="SANT"/>
    <property type="match status" value="1"/>
</dbReference>
<feature type="compositionally biased region" description="Low complexity" evidence="2">
    <location>
        <begin position="37"/>
        <end position="52"/>
    </location>
</feature>
<dbReference type="OrthoDB" id="118550at2759"/>
<dbReference type="EMBL" id="JH993321">
    <property type="protein sequence ID" value="EKX31253.1"/>
    <property type="molecule type" value="Genomic_DNA"/>
</dbReference>
<keyword evidence="1" id="KW-0539">Nucleus</keyword>
<dbReference type="KEGG" id="gtt:GUITHDRAFT_122547"/>
<feature type="compositionally biased region" description="Pro residues" evidence="2">
    <location>
        <begin position="27"/>
        <end position="36"/>
    </location>
</feature>